<dbReference type="InterPro" id="IPR029058">
    <property type="entry name" value="AB_hydrolase_fold"/>
</dbReference>
<dbReference type="RefSeq" id="WP_386817812.1">
    <property type="nucleotide sequence ID" value="NZ_JBHUIT010000001.1"/>
</dbReference>
<accession>A0ABW5D5A9</accession>
<evidence type="ECO:0000313" key="2">
    <source>
        <dbReference type="Proteomes" id="UP001597375"/>
    </source>
</evidence>
<evidence type="ECO:0000313" key="1">
    <source>
        <dbReference type="EMBL" id="MFD2255149.1"/>
    </source>
</evidence>
<reference evidence="2" key="1">
    <citation type="journal article" date="2019" name="Int. J. Syst. Evol. Microbiol.">
        <title>The Global Catalogue of Microorganisms (GCM) 10K type strain sequencing project: providing services to taxonomists for standard genome sequencing and annotation.</title>
        <authorList>
            <consortium name="The Broad Institute Genomics Platform"/>
            <consortium name="The Broad Institute Genome Sequencing Center for Infectious Disease"/>
            <person name="Wu L."/>
            <person name="Ma J."/>
        </authorList>
    </citation>
    <scope>NUCLEOTIDE SEQUENCE [LARGE SCALE GENOMIC DNA]</scope>
    <source>
        <strain evidence="2">CGMCC 4.7106</strain>
    </source>
</reference>
<dbReference type="Gene3D" id="3.40.50.1820">
    <property type="entry name" value="alpha/beta hydrolase"/>
    <property type="match status" value="1"/>
</dbReference>
<comment type="caution">
    <text evidence="1">The sequence shown here is derived from an EMBL/GenBank/DDBJ whole genome shotgun (WGS) entry which is preliminary data.</text>
</comment>
<gene>
    <name evidence="1" type="ORF">ACFSSA_00545</name>
</gene>
<proteinExistence type="predicted"/>
<organism evidence="1 2">
    <name type="scientific">Luteolibacter algae</name>
    <dbReference type="NCBI Taxonomy" id="454151"/>
    <lineage>
        <taxon>Bacteria</taxon>
        <taxon>Pseudomonadati</taxon>
        <taxon>Verrucomicrobiota</taxon>
        <taxon>Verrucomicrobiia</taxon>
        <taxon>Verrucomicrobiales</taxon>
        <taxon>Verrucomicrobiaceae</taxon>
        <taxon>Luteolibacter</taxon>
    </lineage>
</organism>
<dbReference type="EMBL" id="JBHUIT010000001">
    <property type="protein sequence ID" value="MFD2255149.1"/>
    <property type="molecule type" value="Genomic_DNA"/>
</dbReference>
<sequence length="74" mass="8435">MRPGSEFLRELNESDHTLGNIPIVSYHTPMDLIILPPESSVWSVAENRSHSVALHPLMLHTKSVLDDIEKRFTK</sequence>
<protein>
    <recommendedName>
        <fullName evidence="3">DUF302 domain-containing protein</fullName>
    </recommendedName>
</protein>
<name>A0ABW5D5A9_9BACT</name>
<keyword evidence="2" id="KW-1185">Reference proteome</keyword>
<evidence type="ECO:0008006" key="3">
    <source>
        <dbReference type="Google" id="ProtNLM"/>
    </source>
</evidence>
<dbReference type="Proteomes" id="UP001597375">
    <property type="component" value="Unassembled WGS sequence"/>
</dbReference>